<gene>
    <name evidence="1" type="ORF">GDO81_018877</name>
</gene>
<reference evidence="1" key="1">
    <citation type="thesis" date="2020" institute="ProQuest LLC" country="789 East Eisenhower Parkway, Ann Arbor, MI, USA">
        <title>Comparative Genomics and Chromosome Evolution.</title>
        <authorList>
            <person name="Mudd A.B."/>
        </authorList>
    </citation>
    <scope>NUCLEOTIDE SEQUENCE</scope>
    <source>
        <strain evidence="1">237g6f4</strain>
        <tissue evidence="1">Blood</tissue>
    </source>
</reference>
<keyword evidence="2" id="KW-1185">Reference proteome</keyword>
<evidence type="ECO:0000313" key="1">
    <source>
        <dbReference type="EMBL" id="KAG8534663.1"/>
    </source>
</evidence>
<evidence type="ECO:0000313" key="2">
    <source>
        <dbReference type="Proteomes" id="UP000824782"/>
    </source>
</evidence>
<dbReference type="AlphaFoldDB" id="A0AAV6YET3"/>
<organism evidence="1 2">
    <name type="scientific">Engystomops pustulosus</name>
    <name type="common">Tungara frog</name>
    <name type="synonym">Physalaemus pustulosus</name>
    <dbReference type="NCBI Taxonomy" id="76066"/>
    <lineage>
        <taxon>Eukaryota</taxon>
        <taxon>Metazoa</taxon>
        <taxon>Chordata</taxon>
        <taxon>Craniata</taxon>
        <taxon>Vertebrata</taxon>
        <taxon>Euteleostomi</taxon>
        <taxon>Amphibia</taxon>
        <taxon>Batrachia</taxon>
        <taxon>Anura</taxon>
        <taxon>Neobatrachia</taxon>
        <taxon>Hyloidea</taxon>
        <taxon>Leptodactylidae</taxon>
        <taxon>Leiuperinae</taxon>
        <taxon>Engystomops</taxon>
    </lineage>
</organism>
<sequence>MSDQFHYECHVCGGFLVSSVLISVVVKYVLSAYVPDCVSYYVVWYFLEVDSVDKSSLAETMIHSDTQPSGLQRSEDHIAAQWGSMGGYSFAHNFCIQKNMEPWSLQRGSVLCILIMAANRYICDTHNIQRT</sequence>
<name>A0AAV6YET3_ENGPU</name>
<dbReference type="Proteomes" id="UP000824782">
    <property type="component" value="Unassembled WGS sequence"/>
</dbReference>
<proteinExistence type="predicted"/>
<accession>A0AAV6YET3</accession>
<dbReference type="EMBL" id="WNYA01095697">
    <property type="protein sequence ID" value="KAG8534663.1"/>
    <property type="molecule type" value="Genomic_DNA"/>
</dbReference>
<protein>
    <submittedName>
        <fullName evidence="1">Uncharacterized protein</fullName>
    </submittedName>
</protein>
<comment type="caution">
    <text evidence="1">The sequence shown here is derived from an EMBL/GenBank/DDBJ whole genome shotgun (WGS) entry which is preliminary data.</text>
</comment>